<name>Z9JI00_9GAMM</name>
<protein>
    <submittedName>
        <fullName evidence="1">Uncharacterized protein</fullName>
    </submittedName>
</protein>
<gene>
    <name evidence="1" type="ORF">AF72_08555</name>
</gene>
<comment type="caution">
    <text evidence="1">The sequence shown here is derived from an EMBL/GenBank/DDBJ whole genome shotgun (WGS) entry which is preliminary data.</text>
</comment>
<proteinExistence type="predicted"/>
<dbReference type="KEGG" id="xtw:AB672_08450"/>
<accession>Z9JI00</accession>
<dbReference type="PATRIC" id="fig|1444770.3.peg.2026"/>
<dbReference type="EMBL" id="JDSQ01000013">
    <property type="protein sequence ID" value="EWS77819.1"/>
    <property type="molecule type" value="Genomic_DNA"/>
</dbReference>
<dbReference type="Proteomes" id="UP000020406">
    <property type="component" value="Unassembled WGS sequence"/>
</dbReference>
<reference evidence="1 2" key="1">
    <citation type="journal article" date="2014" name="Genome Announc.">
        <title>Draft Genome Sequence of Xylella fastidiosa Pear Leaf Scorch Strain in Taiwan.</title>
        <authorList>
            <person name="Su C.C."/>
            <person name="Deng W.L."/>
            <person name="Jan F.J."/>
            <person name="Chang C.J."/>
            <person name="Huang H."/>
            <person name="Chen J."/>
        </authorList>
    </citation>
    <scope>NUCLEOTIDE SEQUENCE [LARGE SCALE GENOMIC DNA]</scope>
    <source>
        <strain evidence="1 2">PLS229</strain>
    </source>
</reference>
<dbReference type="AlphaFoldDB" id="Z9JI00"/>
<evidence type="ECO:0000313" key="2">
    <source>
        <dbReference type="Proteomes" id="UP000020406"/>
    </source>
</evidence>
<evidence type="ECO:0000313" key="1">
    <source>
        <dbReference type="EMBL" id="EWS77819.1"/>
    </source>
</evidence>
<sequence length="63" mass="7096">MYRPPTQHILRQQHDITMQGHTVQTQQLETNISLGMTDSSRASPSPLAPPQMYADLTHTIKVP</sequence>
<organism evidence="1 2">
    <name type="scientific">Xylella taiwanensis</name>
    <dbReference type="NCBI Taxonomy" id="1444770"/>
    <lineage>
        <taxon>Bacteria</taxon>
        <taxon>Pseudomonadati</taxon>
        <taxon>Pseudomonadota</taxon>
        <taxon>Gammaproteobacteria</taxon>
        <taxon>Lysobacterales</taxon>
        <taxon>Lysobacteraceae</taxon>
        <taxon>Xylella</taxon>
    </lineage>
</organism>